<dbReference type="Gene3D" id="3.40.640.10">
    <property type="entry name" value="Type I PLP-dependent aspartate aminotransferase-like (Major domain)"/>
    <property type="match status" value="1"/>
</dbReference>
<keyword evidence="1 4" id="KW-0663">Pyridoxal phosphate</keyword>
<proteinExistence type="inferred from homology"/>
<dbReference type="InterPro" id="IPR015421">
    <property type="entry name" value="PyrdxlP-dep_Trfase_major"/>
</dbReference>
<dbReference type="GO" id="GO:0008483">
    <property type="term" value="F:transaminase activity"/>
    <property type="evidence" value="ECO:0007669"/>
    <property type="project" value="TreeGrafter"/>
</dbReference>
<dbReference type="AlphaFoldDB" id="A0A8J4H2Z8"/>
<evidence type="ECO:0000256" key="4">
    <source>
        <dbReference type="PIRSR" id="PIRSR000390-2"/>
    </source>
</evidence>
<feature type="modified residue" description="N6-(pyridoxal phosphate)lysine" evidence="4">
    <location>
        <position position="187"/>
    </location>
</feature>
<dbReference type="EMBL" id="BOVK01000015">
    <property type="protein sequence ID" value="GIQ68517.1"/>
    <property type="molecule type" value="Genomic_DNA"/>
</dbReference>
<evidence type="ECO:0008006" key="8">
    <source>
        <dbReference type="Google" id="ProtNLM"/>
    </source>
</evidence>
<dbReference type="GO" id="GO:0000271">
    <property type="term" value="P:polysaccharide biosynthetic process"/>
    <property type="evidence" value="ECO:0007669"/>
    <property type="project" value="TreeGrafter"/>
</dbReference>
<evidence type="ECO:0000256" key="1">
    <source>
        <dbReference type="ARBA" id="ARBA00022898"/>
    </source>
</evidence>
<evidence type="ECO:0000256" key="5">
    <source>
        <dbReference type="RuleBase" id="RU004508"/>
    </source>
</evidence>
<name>A0A8J4H2Z8_9BACL</name>
<gene>
    <name evidence="6" type="ORF">XYCOK13_13410</name>
</gene>
<dbReference type="PIRSF" id="PIRSF000390">
    <property type="entry name" value="PLP_StrS"/>
    <property type="match status" value="1"/>
</dbReference>
<dbReference type="Pfam" id="PF01041">
    <property type="entry name" value="DegT_DnrJ_EryC1"/>
    <property type="match status" value="1"/>
</dbReference>
<dbReference type="RefSeq" id="WP_213411088.1">
    <property type="nucleotide sequence ID" value="NZ_BOVK01000015.1"/>
</dbReference>
<dbReference type="InterPro" id="IPR000653">
    <property type="entry name" value="DegT/StrS_aminotransferase"/>
</dbReference>
<comment type="similarity">
    <text evidence="2 5">Belongs to the DegT/DnrJ/EryC1 family.</text>
</comment>
<dbReference type="InterPro" id="IPR015422">
    <property type="entry name" value="PyrdxlP-dep_Trfase_small"/>
</dbReference>
<reference evidence="6" key="1">
    <citation type="submission" date="2021-04" db="EMBL/GenBank/DDBJ databases">
        <title>Draft genome sequence of Xylanibacillus composti strain K13.</title>
        <authorList>
            <person name="Uke A."/>
            <person name="Chhe C."/>
            <person name="Baramee S."/>
            <person name="Kosugi A."/>
        </authorList>
    </citation>
    <scope>NUCLEOTIDE SEQUENCE</scope>
    <source>
        <strain evidence="6">K13</strain>
    </source>
</reference>
<dbReference type="PANTHER" id="PTHR30244:SF36">
    <property type="entry name" value="3-OXO-GLUCOSE-6-PHOSPHATE:GLUTAMATE AMINOTRANSFERASE"/>
    <property type="match status" value="1"/>
</dbReference>
<evidence type="ECO:0000313" key="6">
    <source>
        <dbReference type="EMBL" id="GIQ68517.1"/>
    </source>
</evidence>
<dbReference type="Gene3D" id="3.90.1150.10">
    <property type="entry name" value="Aspartate Aminotransferase, domain 1"/>
    <property type="match status" value="1"/>
</dbReference>
<dbReference type="FunFam" id="3.40.640.10:FF:000089">
    <property type="entry name" value="Aminotransferase, DegT/DnrJ/EryC1/StrS family"/>
    <property type="match status" value="1"/>
</dbReference>
<dbReference type="InterPro" id="IPR015424">
    <property type="entry name" value="PyrdxlP-dep_Trfase"/>
</dbReference>
<dbReference type="Proteomes" id="UP000677918">
    <property type="component" value="Unassembled WGS sequence"/>
</dbReference>
<dbReference type="CDD" id="cd00616">
    <property type="entry name" value="AHBA_syn"/>
    <property type="match status" value="1"/>
</dbReference>
<dbReference type="SUPFAM" id="SSF53383">
    <property type="entry name" value="PLP-dependent transferases"/>
    <property type="match status" value="1"/>
</dbReference>
<comment type="caution">
    <text evidence="6">The sequence shown here is derived from an EMBL/GenBank/DDBJ whole genome shotgun (WGS) entry which is preliminary data.</text>
</comment>
<sequence length="369" mass="40986">MGNVPFIDLQHEWKEQEKEIQEAFSRVLKKGAFILGDEVRKLEEEVAAQCGATYGIGVGNGTDALVLHLYALGIGPGDEVITSPFTFFATAEAIMQVGAVPVFADVRPDTFNLDAEDAARRITPRTKAILPVHLFGQMADMTAIVQLADAHRLLVLEDACQAIGAQWEGRGPGAVSQGASFSFFPTKNLGTCGDGGMIVVNDRDMAERLRRLRVHGSRQKYHHDEIGWNSRLDEVHAAILRVKLKRLNAWNEQRREIAALYDSLLNDLPVTVPVVDARALPVYHLYTIQAERRDELQAHLNSKGISCGVYYPVPLYRQEALRKLGYKEGEFPHTEDLVRSSLSLPMFPGMTSKQAETVAAQIRQFYEGS</sequence>
<dbReference type="PANTHER" id="PTHR30244">
    <property type="entry name" value="TRANSAMINASE"/>
    <property type="match status" value="1"/>
</dbReference>
<evidence type="ECO:0000256" key="3">
    <source>
        <dbReference type="PIRSR" id="PIRSR000390-1"/>
    </source>
</evidence>
<evidence type="ECO:0000313" key="7">
    <source>
        <dbReference type="Proteomes" id="UP000677918"/>
    </source>
</evidence>
<feature type="active site" description="Proton acceptor" evidence="3">
    <location>
        <position position="187"/>
    </location>
</feature>
<evidence type="ECO:0000256" key="2">
    <source>
        <dbReference type="ARBA" id="ARBA00037999"/>
    </source>
</evidence>
<dbReference type="GO" id="GO:0030170">
    <property type="term" value="F:pyridoxal phosphate binding"/>
    <property type="evidence" value="ECO:0007669"/>
    <property type="project" value="UniProtKB-ARBA"/>
</dbReference>
<protein>
    <recommendedName>
        <fullName evidence="8">dTDP-4-amino-4,6-dideoxygalactose transaminase</fullName>
    </recommendedName>
</protein>
<accession>A0A8J4H2Z8</accession>
<keyword evidence="7" id="KW-1185">Reference proteome</keyword>
<organism evidence="6 7">
    <name type="scientific">Xylanibacillus composti</name>
    <dbReference type="NCBI Taxonomy" id="1572762"/>
    <lineage>
        <taxon>Bacteria</taxon>
        <taxon>Bacillati</taxon>
        <taxon>Bacillota</taxon>
        <taxon>Bacilli</taxon>
        <taxon>Bacillales</taxon>
        <taxon>Paenibacillaceae</taxon>
        <taxon>Xylanibacillus</taxon>
    </lineage>
</organism>